<reference evidence="2" key="2">
    <citation type="submission" date="2021-01" db="EMBL/GenBank/DDBJ databases">
        <authorList>
            <person name="Kang M."/>
        </authorList>
    </citation>
    <scope>NUCLEOTIDE SEQUENCE</scope>
    <source>
        <strain evidence="2">KACC 17527</strain>
    </source>
</reference>
<protein>
    <submittedName>
        <fullName evidence="2">Uncharacterized protein</fullName>
    </submittedName>
</protein>
<keyword evidence="1" id="KW-0472">Membrane</keyword>
<dbReference type="RefSeq" id="WP_201176451.1">
    <property type="nucleotide sequence ID" value="NZ_JAEPWM010000011.1"/>
</dbReference>
<evidence type="ECO:0000313" key="3">
    <source>
        <dbReference type="Proteomes" id="UP000630528"/>
    </source>
</evidence>
<comment type="caution">
    <text evidence="2">The sequence shown here is derived from an EMBL/GenBank/DDBJ whole genome shotgun (WGS) entry which is preliminary data.</text>
</comment>
<organism evidence="2 3">
    <name type="scientific">Ramlibacter ginsenosidimutans</name>
    <dbReference type="NCBI Taxonomy" id="502333"/>
    <lineage>
        <taxon>Bacteria</taxon>
        <taxon>Pseudomonadati</taxon>
        <taxon>Pseudomonadota</taxon>
        <taxon>Betaproteobacteria</taxon>
        <taxon>Burkholderiales</taxon>
        <taxon>Comamonadaceae</taxon>
        <taxon>Ramlibacter</taxon>
    </lineage>
</organism>
<dbReference type="EMBL" id="JAEPWM010000011">
    <property type="protein sequence ID" value="MBK6008697.1"/>
    <property type="molecule type" value="Genomic_DNA"/>
</dbReference>
<name>A0A934TWC1_9BURK</name>
<proteinExistence type="predicted"/>
<gene>
    <name evidence="2" type="ORF">JJB11_21570</name>
</gene>
<accession>A0A934TWC1</accession>
<evidence type="ECO:0000313" key="2">
    <source>
        <dbReference type="EMBL" id="MBK6008697.1"/>
    </source>
</evidence>
<keyword evidence="3" id="KW-1185">Reference proteome</keyword>
<keyword evidence="1" id="KW-0812">Transmembrane</keyword>
<evidence type="ECO:0000256" key="1">
    <source>
        <dbReference type="SAM" id="Phobius"/>
    </source>
</evidence>
<feature type="transmembrane region" description="Helical" evidence="1">
    <location>
        <begin position="20"/>
        <end position="45"/>
    </location>
</feature>
<reference evidence="2" key="1">
    <citation type="journal article" date="2012" name="J. Microbiol. Biotechnol.">
        <title>Ramlibacter ginsenosidimutans sp. nov., with ginsenoside-converting activity.</title>
        <authorList>
            <person name="Wang L."/>
            <person name="An D.S."/>
            <person name="Kim S.G."/>
            <person name="Jin F.X."/>
            <person name="Kim S.C."/>
            <person name="Lee S.T."/>
            <person name="Im W.T."/>
        </authorList>
    </citation>
    <scope>NUCLEOTIDE SEQUENCE</scope>
    <source>
        <strain evidence="2">KACC 17527</strain>
    </source>
</reference>
<keyword evidence="1" id="KW-1133">Transmembrane helix</keyword>
<dbReference type="AlphaFoldDB" id="A0A934TWC1"/>
<dbReference type="Proteomes" id="UP000630528">
    <property type="component" value="Unassembled WGS sequence"/>
</dbReference>
<sequence>MSHTLPQSLPQESARIGISAWLFYGAAVVGFLAAMLYFSGTAFVVEQGRILSSEATLFTTGADNAH</sequence>